<reference evidence="8 9" key="1">
    <citation type="submission" date="2020-08" db="EMBL/GenBank/DDBJ databases">
        <title>Sequencing the genomes of 1000 actinobacteria strains.</title>
        <authorList>
            <person name="Klenk H.-P."/>
        </authorList>
    </citation>
    <scope>NUCLEOTIDE SEQUENCE [LARGE SCALE GENOMIC DNA]</scope>
    <source>
        <strain evidence="8 9">DSM 44593</strain>
    </source>
</reference>
<keyword evidence="2" id="KW-1003">Cell membrane</keyword>
<comment type="subcellular location">
    <subcellularLocation>
        <location evidence="1">Cell membrane</location>
        <topology evidence="1">Multi-pass membrane protein</topology>
    </subcellularLocation>
</comment>
<keyword evidence="5 7" id="KW-0472">Membrane</keyword>
<feature type="transmembrane region" description="Helical" evidence="7">
    <location>
        <begin position="96"/>
        <end position="115"/>
    </location>
</feature>
<accession>A0A841EAQ5</accession>
<dbReference type="GO" id="GO:0042910">
    <property type="term" value="F:xenobiotic transmembrane transporter activity"/>
    <property type="evidence" value="ECO:0007669"/>
    <property type="project" value="InterPro"/>
</dbReference>
<feature type="transmembrane region" description="Helical" evidence="7">
    <location>
        <begin position="459"/>
        <end position="481"/>
    </location>
</feature>
<keyword evidence="9" id="KW-1185">Reference proteome</keyword>
<feature type="transmembrane region" description="Helical" evidence="7">
    <location>
        <begin position="335"/>
        <end position="357"/>
    </location>
</feature>
<feature type="transmembrane region" description="Helical" evidence="7">
    <location>
        <begin position="51"/>
        <end position="76"/>
    </location>
</feature>
<comment type="caution">
    <text evidence="8">The sequence shown here is derived from an EMBL/GenBank/DDBJ whole genome shotgun (WGS) entry which is preliminary data.</text>
</comment>
<name>A0A841EAQ5_9ACTN</name>
<evidence type="ECO:0000313" key="9">
    <source>
        <dbReference type="Proteomes" id="UP000578077"/>
    </source>
</evidence>
<feature type="transmembrane region" description="Helical" evidence="7">
    <location>
        <begin position="20"/>
        <end position="39"/>
    </location>
</feature>
<dbReference type="PANTHER" id="PTHR30250:SF27">
    <property type="entry name" value="POLYSACCHARIDE BIOSYNTHESIS PROTEIN"/>
    <property type="match status" value="1"/>
</dbReference>
<dbReference type="InterPro" id="IPR050833">
    <property type="entry name" value="Poly_Biosynth_Transport"/>
</dbReference>
<dbReference type="Proteomes" id="UP000578077">
    <property type="component" value="Unassembled WGS sequence"/>
</dbReference>
<feature type="transmembrane region" description="Helical" evidence="7">
    <location>
        <begin position="487"/>
        <end position="506"/>
    </location>
</feature>
<proteinExistence type="predicted"/>
<evidence type="ECO:0000256" key="1">
    <source>
        <dbReference type="ARBA" id="ARBA00004651"/>
    </source>
</evidence>
<evidence type="ECO:0000256" key="4">
    <source>
        <dbReference type="ARBA" id="ARBA00022989"/>
    </source>
</evidence>
<feature type="region of interest" description="Disordered" evidence="6">
    <location>
        <begin position="221"/>
        <end position="246"/>
    </location>
</feature>
<evidence type="ECO:0000313" key="8">
    <source>
        <dbReference type="EMBL" id="MBB5999534.1"/>
    </source>
</evidence>
<dbReference type="Pfam" id="PF01554">
    <property type="entry name" value="MatE"/>
    <property type="match status" value="1"/>
</dbReference>
<evidence type="ECO:0000256" key="3">
    <source>
        <dbReference type="ARBA" id="ARBA00022692"/>
    </source>
</evidence>
<feature type="transmembrane region" description="Helical" evidence="7">
    <location>
        <begin position="166"/>
        <end position="183"/>
    </location>
</feature>
<feature type="transmembrane region" description="Helical" evidence="7">
    <location>
        <begin position="130"/>
        <end position="154"/>
    </location>
</feature>
<evidence type="ECO:0000256" key="5">
    <source>
        <dbReference type="ARBA" id="ARBA00023136"/>
    </source>
</evidence>
<keyword evidence="3 7" id="KW-0812">Transmembrane</keyword>
<dbReference type="EMBL" id="JACHLY010000001">
    <property type="protein sequence ID" value="MBB5999534.1"/>
    <property type="molecule type" value="Genomic_DNA"/>
</dbReference>
<protein>
    <submittedName>
        <fullName evidence="8">O-antigen/teichoic acid export membrane protein</fullName>
    </submittedName>
</protein>
<gene>
    <name evidence="8" type="ORF">HNR25_003285</name>
</gene>
<dbReference type="GO" id="GO:0005886">
    <property type="term" value="C:plasma membrane"/>
    <property type="evidence" value="ECO:0007669"/>
    <property type="project" value="UniProtKB-SubCell"/>
</dbReference>
<evidence type="ECO:0000256" key="7">
    <source>
        <dbReference type="SAM" id="Phobius"/>
    </source>
</evidence>
<dbReference type="AlphaFoldDB" id="A0A841EAQ5"/>
<evidence type="ECO:0000256" key="2">
    <source>
        <dbReference type="ARBA" id="ARBA00022475"/>
    </source>
</evidence>
<sequence length="527" mass="52727">MSTAARDRTGLGRVARGGALNMAGAAGGALLNLGLVVAITRGFSPDTAGVLFAATSVFLIGSAVAGLGTPSGLVYFLSRMQARGTGHAAARVLRTALGPAVAASLGAAAAMAVLADDLAGLIGEPDAATYLRLLAVFLPFAVVTEAALAATRAYHVMRAGVLLDKLGRPLGQLALVCTAAATGSAGLLAVAWAGPYLPAAVLAWWWMRRVVGAHRPEAPPGPAVLPVSPGSPGTAGAGEPSDGAGEQVSPRAFWAFSLPRSAAGIAQLGIQRAGVVFTAALAGAAEAAVFTAASRFPVVGQFAAQALQFAAEPRLAELLAAGDRRGASTLFRASTAWLICLTWPLFLPAMVYAPLLMELFGPDYAAGSRALVVVCLAQLLASGLGMGDLVLTMTGRTRSNLVNNLLALAADVALCLLLVPAAGASGAAAAWAGAIAVRKSLPLVQLVRSPGIHPFDRRWALATGSCLVWFGAVPALSAAALGTGPGSLAAALAAGSAGFAATLWLLRGPLELDLLLRRGGAPVGAAG</sequence>
<dbReference type="PANTHER" id="PTHR30250">
    <property type="entry name" value="PST FAMILY PREDICTED COLANIC ACID TRANSPORTER"/>
    <property type="match status" value="1"/>
</dbReference>
<organism evidence="8 9">
    <name type="scientific">Streptomonospora salina</name>
    <dbReference type="NCBI Taxonomy" id="104205"/>
    <lineage>
        <taxon>Bacteria</taxon>
        <taxon>Bacillati</taxon>
        <taxon>Actinomycetota</taxon>
        <taxon>Actinomycetes</taxon>
        <taxon>Streptosporangiales</taxon>
        <taxon>Nocardiopsidaceae</taxon>
        <taxon>Streptomonospora</taxon>
    </lineage>
</organism>
<dbReference type="GO" id="GO:0015297">
    <property type="term" value="F:antiporter activity"/>
    <property type="evidence" value="ECO:0007669"/>
    <property type="project" value="InterPro"/>
</dbReference>
<feature type="transmembrane region" description="Helical" evidence="7">
    <location>
        <begin position="369"/>
        <end position="391"/>
    </location>
</feature>
<keyword evidence="4 7" id="KW-1133">Transmembrane helix</keyword>
<evidence type="ECO:0000256" key="6">
    <source>
        <dbReference type="SAM" id="MobiDB-lite"/>
    </source>
</evidence>
<dbReference type="InterPro" id="IPR002528">
    <property type="entry name" value="MATE_fam"/>
</dbReference>